<organism evidence="2 3">
    <name type="scientific">Pilimelia anulata</name>
    <dbReference type="NCBI Taxonomy" id="53371"/>
    <lineage>
        <taxon>Bacteria</taxon>
        <taxon>Bacillati</taxon>
        <taxon>Actinomycetota</taxon>
        <taxon>Actinomycetes</taxon>
        <taxon>Micromonosporales</taxon>
        <taxon>Micromonosporaceae</taxon>
        <taxon>Pilimelia</taxon>
    </lineage>
</organism>
<sequence length="252" mass="27408">MSAPARQKLRHPRTAALAAAAAAALVVVAAPASADATLVWDGNPAQGTNVFGNVECASPGNLRTTPDADGRGTVFQYSKSVGVYRCESRGAKVNGSRYKFAADRTYWLGWEQKFSVVPGGTDWVPWQWKSYPNADQNYPVLMTVGKGRVSLVYVGPGGAKWQYVWSRAVRADEWHRVAIGIHTAKSASSGWIELYYDGVKQNFANGSARLTGRTWDSANEPKWGAYDRGNTKTAITNRVGRLRIGTTYADVS</sequence>
<proteinExistence type="predicted"/>
<keyword evidence="1" id="KW-0732">Signal</keyword>
<reference evidence="2" key="2">
    <citation type="submission" date="2020-09" db="EMBL/GenBank/DDBJ databases">
        <authorList>
            <person name="Sun Q."/>
            <person name="Ohkuma M."/>
        </authorList>
    </citation>
    <scope>NUCLEOTIDE SEQUENCE</scope>
    <source>
        <strain evidence="2">JCM 3090</strain>
    </source>
</reference>
<reference evidence="2" key="1">
    <citation type="journal article" date="2014" name="Int. J. Syst. Evol. Microbiol.">
        <title>Complete genome sequence of Corynebacterium casei LMG S-19264T (=DSM 44701T), isolated from a smear-ripened cheese.</title>
        <authorList>
            <consortium name="US DOE Joint Genome Institute (JGI-PGF)"/>
            <person name="Walter F."/>
            <person name="Albersmeier A."/>
            <person name="Kalinowski J."/>
            <person name="Ruckert C."/>
        </authorList>
    </citation>
    <scope>NUCLEOTIDE SEQUENCE</scope>
    <source>
        <strain evidence="2">JCM 3090</strain>
    </source>
</reference>
<keyword evidence="3" id="KW-1185">Reference proteome</keyword>
<dbReference type="InterPro" id="IPR025975">
    <property type="entry name" value="Polysacc_lyase"/>
</dbReference>
<name>A0A8J3BGZ5_9ACTN</name>
<dbReference type="Pfam" id="PF14099">
    <property type="entry name" value="Polysacc_lyase"/>
    <property type="match status" value="1"/>
</dbReference>
<accession>A0A8J3BGZ5</accession>
<evidence type="ECO:0000313" key="2">
    <source>
        <dbReference type="EMBL" id="GGK10276.1"/>
    </source>
</evidence>
<dbReference type="AlphaFoldDB" id="A0A8J3BGZ5"/>
<gene>
    <name evidence="2" type="ORF">GCM10010123_45300</name>
</gene>
<feature type="chain" id="PRO_5035192941" description="Polysaccharide lyase" evidence="1">
    <location>
        <begin position="35"/>
        <end position="252"/>
    </location>
</feature>
<evidence type="ECO:0000256" key="1">
    <source>
        <dbReference type="SAM" id="SignalP"/>
    </source>
</evidence>
<dbReference type="EMBL" id="BMQB01000014">
    <property type="protein sequence ID" value="GGK10276.1"/>
    <property type="molecule type" value="Genomic_DNA"/>
</dbReference>
<dbReference type="SUPFAM" id="SSF49899">
    <property type="entry name" value="Concanavalin A-like lectins/glucanases"/>
    <property type="match status" value="1"/>
</dbReference>
<dbReference type="Proteomes" id="UP000649739">
    <property type="component" value="Unassembled WGS sequence"/>
</dbReference>
<dbReference type="RefSeq" id="WP_189172243.1">
    <property type="nucleotide sequence ID" value="NZ_BMQB01000014.1"/>
</dbReference>
<evidence type="ECO:0000313" key="3">
    <source>
        <dbReference type="Proteomes" id="UP000649739"/>
    </source>
</evidence>
<comment type="caution">
    <text evidence="2">The sequence shown here is derived from an EMBL/GenBank/DDBJ whole genome shotgun (WGS) entry which is preliminary data.</text>
</comment>
<protein>
    <recommendedName>
        <fullName evidence="4">Polysaccharide lyase</fullName>
    </recommendedName>
</protein>
<evidence type="ECO:0008006" key="4">
    <source>
        <dbReference type="Google" id="ProtNLM"/>
    </source>
</evidence>
<feature type="signal peptide" evidence="1">
    <location>
        <begin position="1"/>
        <end position="34"/>
    </location>
</feature>
<dbReference type="InterPro" id="IPR013320">
    <property type="entry name" value="ConA-like_dom_sf"/>
</dbReference>